<evidence type="ECO:0000313" key="5">
    <source>
        <dbReference type="EMBL" id="KAF4378201.1"/>
    </source>
</evidence>
<dbReference type="AlphaFoldDB" id="A0A7J6G5D0"/>
<evidence type="ECO:0000256" key="2">
    <source>
        <dbReference type="ARBA" id="ARBA00022896"/>
    </source>
</evidence>
<dbReference type="PANTHER" id="PTHR47991">
    <property type="entry name" value="OXOGLUTARATE/IRON-DEPENDENT DIOXYGENASE"/>
    <property type="match status" value="1"/>
</dbReference>
<dbReference type="SUPFAM" id="SSF51197">
    <property type="entry name" value="Clavaminate synthase-like"/>
    <property type="match status" value="1"/>
</dbReference>
<keyword evidence="3" id="KW-0408">Iron</keyword>
<dbReference type="InterPro" id="IPR050295">
    <property type="entry name" value="Plant_2OG-oxidoreductases"/>
</dbReference>
<gene>
    <name evidence="5" type="ORF">F8388_010640</name>
</gene>
<proteinExistence type="predicted"/>
<evidence type="ECO:0000256" key="3">
    <source>
        <dbReference type="ARBA" id="ARBA00023004"/>
    </source>
</evidence>
<reference evidence="5 6" key="1">
    <citation type="journal article" date="2020" name="bioRxiv">
        <title>Sequence and annotation of 42 cannabis genomes reveals extensive copy number variation in cannabinoid synthesis and pathogen resistance genes.</title>
        <authorList>
            <person name="Mckernan K.J."/>
            <person name="Helbert Y."/>
            <person name="Kane L.T."/>
            <person name="Ebling H."/>
            <person name="Zhang L."/>
            <person name="Liu B."/>
            <person name="Eaton Z."/>
            <person name="Mclaughlin S."/>
            <person name="Kingan S."/>
            <person name="Baybayan P."/>
            <person name="Concepcion G."/>
            <person name="Jordan M."/>
            <person name="Riva A."/>
            <person name="Barbazuk W."/>
            <person name="Harkins T."/>
        </authorList>
    </citation>
    <scope>NUCLEOTIDE SEQUENCE [LARGE SCALE GENOMIC DNA]</scope>
    <source>
        <strain evidence="6">cv. Jamaican Lion 4</strain>
        <tissue evidence="5">Leaf</tissue>
    </source>
</reference>
<accession>A0A7J6G5D0</accession>
<evidence type="ECO:0000256" key="1">
    <source>
        <dbReference type="ARBA" id="ARBA00022723"/>
    </source>
</evidence>
<comment type="caution">
    <text evidence="5">The sequence shown here is derived from an EMBL/GenBank/DDBJ whole genome shotgun (WGS) entry which is preliminary data.</text>
</comment>
<dbReference type="GO" id="GO:0046872">
    <property type="term" value="F:metal ion binding"/>
    <property type="evidence" value="ECO:0007669"/>
    <property type="project" value="UniProtKB-KW"/>
</dbReference>
<keyword evidence="1" id="KW-0479">Metal-binding</keyword>
<dbReference type="GO" id="GO:0031418">
    <property type="term" value="F:L-ascorbic acid binding"/>
    <property type="evidence" value="ECO:0007669"/>
    <property type="project" value="UniProtKB-KW"/>
</dbReference>
<feature type="domain" description="Isopenicillin N synthase-like Fe(2+) 2OG dioxygenase" evidence="4">
    <location>
        <begin position="2"/>
        <end position="27"/>
    </location>
</feature>
<sequence length="81" mass="8871">MTILSNGKYKSVVHRAIVNNNETRISVGIANGPALEAVVSPASKLVESQSPTFVGMKYKDYMQVQQSNNLCVKSIMDSLRI</sequence>
<name>A0A7J6G5D0_CANSA</name>
<evidence type="ECO:0000259" key="4">
    <source>
        <dbReference type="Pfam" id="PF03171"/>
    </source>
</evidence>
<dbReference type="Pfam" id="PF03171">
    <property type="entry name" value="2OG-FeII_Oxy"/>
    <property type="match status" value="1"/>
</dbReference>
<protein>
    <recommendedName>
        <fullName evidence="4">Isopenicillin N synthase-like Fe(2+) 2OG dioxygenase domain-containing protein</fullName>
    </recommendedName>
</protein>
<dbReference type="Proteomes" id="UP000525078">
    <property type="component" value="Unassembled WGS sequence"/>
</dbReference>
<dbReference type="EMBL" id="JAATIP010000075">
    <property type="protein sequence ID" value="KAF4378201.1"/>
    <property type="molecule type" value="Genomic_DNA"/>
</dbReference>
<dbReference type="InterPro" id="IPR027443">
    <property type="entry name" value="IPNS-like_sf"/>
</dbReference>
<evidence type="ECO:0000313" key="6">
    <source>
        <dbReference type="Proteomes" id="UP000525078"/>
    </source>
</evidence>
<dbReference type="Gene3D" id="2.60.120.330">
    <property type="entry name" value="B-lactam Antibiotic, Isopenicillin N Synthase, Chain"/>
    <property type="match status" value="1"/>
</dbReference>
<dbReference type="InterPro" id="IPR044861">
    <property type="entry name" value="IPNS-like_FE2OG_OXY"/>
</dbReference>
<keyword evidence="2" id="KW-0847">Vitamin C</keyword>
<organism evidence="5 6">
    <name type="scientific">Cannabis sativa</name>
    <name type="common">Hemp</name>
    <name type="synonym">Marijuana</name>
    <dbReference type="NCBI Taxonomy" id="3483"/>
    <lineage>
        <taxon>Eukaryota</taxon>
        <taxon>Viridiplantae</taxon>
        <taxon>Streptophyta</taxon>
        <taxon>Embryophyta</taxon>
        <taxon>Tracheophyta</taxon>
        <taxon>Spermatophyta</taxon>
        <taxon>Magnoliopsida</taxon>
        <taxon>eudicotyledons</taxon>
        <taxon>Gunneridae</taxon>
        <taxon>Pentapetalae</taxon>
        <taxon>rosids</taxon>
        <taxon>fabids</taxon>
        <taxon>Rosales</taxon>
        <taxon>Cannabaceae</taxon>
        <taxon>Cannabis</taxon>
    </lineage>
</organism>